<evidence type="ECO:0000256" key="5">
    <source>
        <dbReference type="ARBA" id="ARBA00022989"/>
    </source>
</evidence>
<evidence type="ECO:0000256" key="7">
    <source>
        <dbReference type="RuleBase" id="RU363032"/>
    </source>
</evidence>
<name>A0ABV6J785_9BACL</name>
<dbReference type="Pfam" id="PF00528">
    <property type="entry name" value="BPD_transp_1"/>
    <property type="match status" value="1"/>
</dbReference>
<dbReference type="InterPro" id="IPR051393">
    <property type="entry name" value="ABC_transporter_permease"/>
</dbReference>
<dbReference type="PROSITE" id="PS50928">
    <property type="entry name" value="ABC_TM1"/>
    <property type="match status" value="1"/>
</dbReference>
<dbReference type="InterPro" id="IPR000515">
    <property type="entry name" value="MetI-like"/>
</dbReference>
<reference evidence="9 10" key="1">
    <citation type="submission" date="2024-09" db="EMBL/GenBank/DDBJ databases">
        <authorList>
            <person name="Sun Q."/>
            <person name="Mori K."/>
        </authorList>
    </citation>
    <scope>NUCLEOTIDE SEQUENCE [LARGE SCALE GENOMIC DNA]</scope>
    <source>
        <strain evidence="9 10">CCM 4839</strain>
    </source>
</reference>
<evidence type="ECO:0000256" key="2">
    <source>
        <dbReference type="ARBA" id="ARBA00022448"/>
    </source>
</evidence>
<sequence length="289" mass="32918">MNLAKREHWLGCFSVLPAFVLLAIFMGYPIFNTFYHSFTNWDGLNADWIGLENYRDIFTDGQIWKLLRNNLIFLISIPGILFISLIVTVLLYEEVAGWKFFRSVYYLPTILSAVVVGFLMKTIFSQGGNFNVLLRSLGLESLIVDWLNVVPTAFMVLIFCFYWQTLGQGTLIFLSGMSTITTDMFEAARIDGAGWWQRLWRITIPSLVPTIFYFTITNVIFVFVGLFGLIYSVTGGGPGYETTPIDYMIYLKAFTTGEFGFASALSVVLFAIVIVISWIQLRLSDKWSE</sequence>
<dbReference type="Proteomes" id="UP001589818">
    <property type="component" value="Unassembled WGS sequence"/>
</dbReference>
<protein>
    <submittedName>
        <fullName evidence="9">Carbohydrate ABC transporter permease</fullName>
    </submittedName>
</protein>
<feature type="transmembrane region" description="Helical" evidence="7">
    <location>
        <begin position="71"/>
        <end position="92"/>
    </location>
</feature>
<dbReference type="PANTHER" id="PTHR30193:SF37">
    <property type="entry name" value="INNER MEMBRANE ABC TRANSPORTER PERMEASE PROTEIN YCJO"/>
    <property type="match status" value="1"/>
</dbReference>
<gene>
    <name evidence="9" type="ORF">ACFFJ8_09985</name>
</gene>
<feature type="domain" description="ABC transmembrane type-1" evidence="8">
    <location>
        <begin position="66"/>
        <end position="280"/>
    </location>
</feature>
<organism evidence="9 10">
    <name type="scientific">Paenibacillus mendelii</name>
    <dbReference type="NCBI Taxonomy" id="206163"/>
    <lineage>
        <taxon>Bacteria</taxon>
        <taxon>Bacillati</taxon>
        <taxon>Bacillota</taxon>
        <taxon>Bacilli</taxon>
        <taxon>Bacillales</taxon>
        <taxon>Paenibacillaceae</taxon>
        <taxon>Paenibacillus</taxon>
    </lineage>
</organism>
<evidence type="ECO:0000256" key="4">
    <source>
        <dbReference type="ARBA" id="ARBA00022692"/>
    </source>
</evidence>
<comment type="caution">
    <text evidence="9">The sequence shown here is derived from an EMBL/GenBank/DDBJ whole genome shotgun (WGS) entry which is preliminary data.</text>
</comment>
<evidence type="ECO:0000256" key="6">
    <source>
        <dbReference type="ARBA" id="ARBA00023136"/>
    </source>
</evidence>
<proteinExistence type="inferred from homology"/>
<dbReference type="SUPFAM" id="SSF161098">
    <property type="entry name" value="MetI-like"/>
    <property type="match status" value="1"/>
</dbReference>
<comment type="similarity">
    <text evidence="7">Belongs to the binding-protein-dependent transport system permease family.</text>
</comment>
<evidence type="ECO:0000259" key="8">
    <source>
        <dbReference type="PROSITE" id="PS50928"/>
    </source>
</evidence>
<keyword evidence="6 7" id="KW-0472">Membrane</keyword>
<evidence type="ECO:0000256" key="1">
    <source>
        <dbReference type="ARBA" id="ARBA00004651"/>
    </source>
</evidence>
<keyword evidence="10" id="KW-1185">Reference proteome</keyword>
<feature type="transmembrane region" description="Helical" evidence="7">
    <location>
        <begin position="104"/>
        <end position="123"/>
    </location>
</feature>
<dbReference type="CDD" id="cd06261">
    <property type="entry name" value="TM_PBP2"/>
    <property type="match status" value="1"/>
</dbReference>
<feature type="transmembrane region" description="Helical" evidence="7">
    <location>
        <begin position="259"/>
        <end position="279"/>
    </location>
</feature>
<keyword evidence="5 7" id="KW-1133">Transmembrane helix</keyword>
<feature type="transmembrane region" description="Helical" evidence="7">
    <location>
        <begin position="143"/>
        <end position="163"/>
    </location>
</feature>
<evidence type="ECO:0000313" key="10">
    <source>
        <dbReference type="Proteomes" id="UP001589818"/>
    </source>
</evidence>
<comment type="subcellular location">
    <subcellularLocation>
        <location evidence="1 7">Cell membrane</location>
        <topology evidence="1 7">Multi-pass membrane protein</topology>
    </subcellularLocation>
</comment>
<keyword evidence="3" id="KW-1003">Cell membrane</keyword>
<keyword evidence="2 7" id="KW-0813">Transport</keyword>
<dbReference type="EMBL" id="JBHLVF010000011">
    <property type="protein sequence ID" value="MFC0391701.1"/>
    <property type="molecule type" value="Genomic_DNA"/>
</dbReference>
<keyword evidence="4 7" id="KW-0812">Transmembrane</keyword>
<feature type="transmembrane region" description="Helical" evidence="7">
    <location>
        <begin position="207"/>
        <end position="231"/>
    </location>
</feature>
<dbReference type="InterPro" id="IPR035906">
    <property type="entry name" value="MetI-like_sf"/>
</dbReference>
<accession>A0ABV6J785</accession>
<dbReference type="Gene3D" id="1.10.3720.10">
    <property type="entry name" value="MetI-like"/>
    <property type="match status" value="1"/>
</dbReference>
<dbReference type="RefSeq" id="WP_204819661.1">
    <property type="nucleotide sequence ID" value="NZ_JANHOF010000038.1"/>
</dbReference>
<evidence type="ECO:0000313" key="9">
    <source>
        <dbReference type="EMBL" id="MFC0391701.1"/>
    </source>
</evidence>
<feature type="transmembrane region" description="Helical" evidence="7">
    <location>
        <begin position="12"/>
        <end position="31"/>
    </location>
</feature>
<evidence type="ECO:0000256" key="3">
    <source>
        <dbReference type="ARBA" id="ARBA00022475"/>
    </source>
</evidence>
<dbReference type="SUPFAM" id="SSF160964">
    <property type="entry name" value="MalF N-terminal region-like"/>
    <property type="match status" value="1"/>
</dbReference>
<dbReference type="PANTHER" id="PTHR30193">
    <property type="entry name" value="ABC TRANSPORTER PERMEASE PROTEIN"/>
    <property type="match status" value="1"/>
</dbReference>